<dbReference type="InterPro" id="IPR001586">
    <property type="entry name" value="Beta-lactam_class-C_AS"/>
</dbReference>
<keyword evidence="8" id="KW-1185">Reference proteome</keyword>
<name>A0A2S5IW16_9MICC</name>
<comment type="caution">
    <text evidence="7">The sequence shown here is derived from an EMBL/GenBank/DDBJ whole genome shotgun (WGS) entry which is preliminary data.</text>
</comment>
<accession>A0A2S5IW16</accession>
<evidence type="ECO:0000256" key="2">
    <source>
        <dbReference type="ARBA" id="ARBA00007840"/>
    </source>
</evidence>
<dbReference type="GO" id="GO:0017001">
    <property type="term" value="P:antibiotic catabolic process"/>
    <property type="evidence" value="ECO:0007669"/>
    <property type="project" value="InterPro"/>
</dbReference>
<sequence>MGDAEWSGDGGLLGAAERAFRPAASATAIAVVTPYEERTALRGSDDRSAFEIGSISKGLTGMLYRHAVERGLVSPTTTLGDLLPLEGYGDVGAVTLGSLAIHRSGLPGLPPGMHPLRRSLGFWIHGQNPYGDSLAALLDQVRTVHVGAPRPRYSNLGFQLLGHAVAKAAGSSYPQLLQDDLGPGFSTPARVEDLGPADLTGCDRFGRPMQPWVGEAIAPAGGIRATIGTMRGFLRSVLDGAPPGMSALDPVTEFAPRVGIGAGWITLEHHGRRITWHNGSTGGFNSWIGLDRDAGTGAVVLSAVHRSVDRQGFRILEEFTAPLAAPSSVVDDEPTR</sequence>
<dbReference type="GO" id="GO:0030288">
    <property type="term" value="C:outer membrane-bounded periplasmic space"/>
    <property type="evidence" value="ECO:0007669"/>
    <property type="project" value="InterPro"/>
</dbReference>
<dbReference type="GO" id="GO:0046677">
    <property type="term" value="P:response to antibiotic"/>
    <property type="evidence" value="ECO:0007669"/>
    <property type="project" value="UniProtKB-UniRule"/>
</dbReference>
<evidence type="ECO:0000313" key="7">
    <source>
        <dbReference type="EMBL" id="PPB48744.1"/>
    </source>
</evidence>
<reference evidence="7 8" key="1">
    <citation type="journal article" date="2014" name="Int. J. Syst. Evol. Microbiol.">
        <title>Arthrobacter pityocampae sp. nov., isolated from Thaumetopoea pityocampa (Lep., Thaumetopoeidae).</title>
        <authorList>
            <person name="Ince I.A."/>
            <person name="Demirbag Z."/>
            <person name="Kati H."/>
        </authorList>
    </citation>
    <scope>NUCLEOTIDE SEQUENCE [LARGE SCALE GENOMIC DNA]</scope>
    <source>
        <strain evidence="7 8">Tp2</strain>
    </source>
</reference>
<dbReference type="PANTHER" id="PTHR46825">
    <property type="entry name" value="D-ALANYL-D-ALANINE-CARBOXYPEPTIDASE/ENDOPEPTIDASE AMPH"/>
    <property type="match status" value="1"/>
</dbReference>
<dbReference type="Gene3D" id="3.40.710.10">
    <property type="entry name" value="DD-peptidase/beta-lactamase superfamily"/>
    <property type="match status" value="1"/>
</dbReference>
<dbReference type="OrthoDB" id="3171327at2"/>
<dbReference type="InterPro" id="IPR001466">
    <property type="entry name" value="Beta-lactam-related"/>
</dbReference>
<dbReference type="Pfam" id="PF00144">
    <property type="entry name" value="Beta-lactamase"/>
    <property type="match status" value="1"/>
</dbReference>
<dbReference type="EMBL" id="PRKW01000005">
    <property type="protein sequence ID" value="PPB48744.1"/>
    <property type="molecule type" value="Genomic_DNA"/>
</dbReference>
<dbReference type="RefSeq" id="WP_104122145.1">
    <property type="nucleotide sequence ID" value="NZ_PRKW01000005.1"/>
</dbReference>
<comment type="catalytic activity">
    <reaction evidence="1 5">
        <text>a beta-lactam + H2O = a substituted beta-amino acid</text>
        <dbReference type="Rhea" id="RHEA:20401"/>
        <dbReference type="ChEBI" id="CHEBI:15377"/>
        <dbReference type="ChEBI" id="CHEBI:35627"/>
        <dbReference type="ChEBI" id="CHEBI:140347"/>
        <dbReference type="EC" id="3.5.2.6"/>
    </reaction>
</comment>
<feature type="domain" description="Beta-lactamase-related" evidence="6">
    <location>
        <begin position="35"/>
        <end position="305"/>
    </location>
</feature>
<dbReference type="Proteomes" id="UP000239297">
    <property type="component" value="Unassembled WGS sequence"/>
</dbReference>
<dbReference type="EC" id="3.5.2.6" evidence="5"/>
<proteinExistence type="inferred from homology"/>
<protein>
    <recommendedName>
        <fullName evidence="5">Beta-lactamase</fullName>
        <ecNumber evidence="5">3.5.2.6</ecNumber>
    </recommendedName>
</protein>
<dbReference type="AlphaFoldDB" id="A0A2S5IW16"/>
<evidence type="ECO:0000256" key="3">
    <source>
        <dbReference type="ARBA" id="ARBA00022801"/>
    </source>
</evidence>
<dbReference type="InterPro" id="IPR050491">
    <property type="entry name" value="AmpC-like"/>
</dbReference>
<evidence type="ECO:0000256" key="1">
    <source>
        <dbReference type="ARBA" id="ARBA00001526"/>
    </source>
</evidence>
<evidence type="ECO:0000313" key="8">
    <source>
        <dbReference type="Proteomes" id="UP000239297"/>
    </source>
</evidence>
<evidence type="ECO:0000256" key="4">
    <source>
        <dbReference type="ARBA" id="ARBA00023251"/>
    </source>
</evidence>
<comment type="similarity">
    <text evidence="2 5">Belongs to the class-C beta-lactamase family.</text>
</comment>
<evidence type="ECO:0000256" key="5">
    <source>
        <dbReference type="RuleBase" id="RU361140"/>
    </source>
</evidence>
<gene>
    <name evidence="7" type="ORF">C4K88_13595</name>
</gene>
<keyword evidence="4 5" id="KW-0046">Antibiotic resistance</keyword>
<keyword evidence="3 5" id="KW-0378">Hydrolase</keyword>
<dbReference type="PROSITE" id="PS00336">
    <property type="entry name" value="BETA_LACTAMASE_C"/>
    <property type="match status" value="1"/>
</dbReference>
<dbReference type="SUPFAM" id="SSF56601">
    <property type="entry name" value="beta-lactamase/transpeptidase-like"/>
    <property type="match status" value="1"/>
</dbReference>
<organism evidence="7 8">
    <name type="scientific">Arthrobacter pityocampae</name>
    <dbReference type="NCBI Taxonomy" id="547334"/>
    <lineage>
        <taxon>Bacteria</taxon>
        <taxon>Bacillati</taxon>
        <taxon>Actinomycetota</taxon>
        <taxon>Actinomycetes</taxon>
        <taxon>Micrococcales</taxon>
        <taxon>Micrococcaceae</taxon>
        <taxon>Arthrobacter</taxon>
    </lineage>
</organism>
<dbReference type="GO" id="GO:0008800">
    <property type="term" value="F:beta-lactamase activity"/>
    <property type="evidence" value="ECO:0007669"/>
    <property type="project" value="UniProtKB-UniRule"/>
</dbReference>
<dbReference type="InterPro" id="IPR012338">
    <property type="entry name" value="Beta-lactam/transpept-like"/>
</dbReference>
<dbReference type="PANTHER" id="PTHR46825:SF9">
    <property type="entry name" value="BETA-LACTAMASE-RELATED DOMAIN-CONTAINING PROTEIN"/>
    <property type="match status" value="1"/>
</dbReference>
<evidence type="ECO:0000259" key="6">
    <source>
        <dbReference type="Pfam" id="PF00144"/>
    </source>
</evidence>